<dbReference type="OrthoDB" id="663842at2"/>
<reference evidence="1 2" key="1">
    <citation type="submission" date="2019-07" db="EMBL/GenBank/DDBJ databases">
        <authorList>
            <person name="Huq M.A."/>
        </authorList>
    </citation>
    <scope>NUCLEOTIDE SEQUENCE [LARGE SCALE GENOMIC DNA]</scope>
    <source>
        <strain evidence="1 2">MAH-19</strain>
    </source>
</reference>
<dbReference type="AlphaFoldDB" id="A0A556MHJ1"/>
<sequence length="163" mass="18321">MKIRIIFALLILLPGMVVLGKSSQQKLDKAAFYAVMDRGNLEEVNKEIDLVTASSSPEKEGYAGALLMRKAGLVKLPAQKLKFFKAGRIKFDTAILADKDNLEYHFLRFAIQEHAPKIVKYRADIEADKQIIIKAYKNLSPVVQHAIMDYTKNSKLLLASDLN</sequence>
<organism evidence="1 2">
    <name type="scientific">Mucilaginibacter corticis</name>
    <dbReference type="NCBI Taxonomy" id="2597670"/>
    <lineage>
        <taxon>Bacteria</taxon>
        <taxon>Pseudomonadati</taxon>
        <taxon>Bacteroidota</taxon>
        <taxon>Sphingobacteriia</taxon>
        <taxon>Sphingobacteriales</taxon>
        <taxon>Sphingobacteriaceae</taxon>
        <taxon>Mucilaginibacter</taxon>
    </lineage>
</organism>
<dbReference type="RefSeq" id="WP_144249418.1">
    <property type="nucleotide sequence ID" value="NZ_VLPK01000003.1"/>
</dbReference>
<gene>
    <name evidence="1" type="ORF">FO440_16670</name>
</gene>
<comment type="caution">
    <text evidence="1">The sequence shown here is derived from an EMBL/GenBank/DDBJ whole genome shotgun (WGS) entry which is preliminary data.</text>
</comment>
<dbReference type="Proteomes" id="UP000318733">
    <property type="component" value="Unassembled WGS sequence"/>
</dbReference>
<proteinExistence type="predicted"/>
<name>A0A556MHJ1_9SPHI</name>
<dbReference type="EMBL" id="VLPK01000003">
    <property type="protein sequence ID" value="TSJ39381.1"/>
    <property type="molecule type" value="Genomic_DNA"/>
</dbReference>
<accession>A0A556MHJ1</accession>
<evidence type="ECO:0000313" key="2">
    <source>
        <dbReference type="Proteomes" id="UP000318733"/>
    </source>
</evidence>
<protein>
    <submittedName>
        <fullName evidence="1">Uncharacterized protein</fullName>
    </submittedName>
</protein>
<evidence type="ECO:0000313" key="1">
    <source>
        <dbReference type="EMBL" id="TSJ39381.1"/>
    </source>
</evidence>
<keyword evidence="2" id="KW-1185">Reference proteome</keyword>